<dbReference type="SUPFAM" id="SSF48452">
    <property type="entry name" value="TPR-like"/>
    <property type="match status" value="1"/>
</dbReference>
<dbReference type="InterPro" id="IPR011990">
    <property type="entry name" value="TPR-like_helical_dom_sf"/>
</dbReference>
<name>A0A072UKB9_MEDTR</name>
<feature type="repeat" description="PPR" evidence="2">
    <location>
        <begin position="197"/>
        <end position="231"/>
    </location>
</feature>
<dbReference type="NCBIfam" id="TIGR00756">
    <property type="entry name" value="PPR"/>
    <property type="match status" value="10"/>
</dbReference>
<reference evidence="5" key="4">
    <citation type="journal article" date="2018" name="Nat. Plants">
        <title>Whole-genome landscape of Medicago truncatula symbiotic genes.</title>
        <authorList>
            <person name="Pecrix Y."/>
            <person name="Gamas P."/>
            <person name="Carrere S."/>
        </authorList>
    </citation>
    <scope>NUCLEOTIDE SEQUENCE</scope>
    <source>
        <tissue evidence="5">Leaves</tissue>
    </source>
</reference>
<dbReference type="Pfam" id="PF01535">
    <property type="entry name" value="PPR"/>
    <property type="match status" value="2"/>
</dbReference>
<feature type="repeat" description="PPR" evidence="2">
    <location>
        <begin position="232"/>
        <end position="262"/>
    </location>
</feature>
<dbReference type="Proteomes" id="UP000265566">
    <property type="component" value="Chromosome 4"/>
</dbReference>
<dbReference type="KEGG" id="mtr:25491979"/>
<feature type="repeat" description="PPR" evidence="2">
    <location>
        <begin position="368"/>
        <end position="402"/>
    </location>
</feature>
<dbReference type="Pfam" id="PF13041">
    <property type="entry name" value="PPR_2"/>
    <property type="match status" value="4"/>
</dbReference>
<evidence type="ECO:0000313" key="6">
    <source>
        <dbReference type="EnsemblPlants" id="KEH29513"/>
    </source>
</evidence>
<organism evidence="4 7">
    <name type="scientific">Medicago truncatula</name>
    <name type="common">Barrel medic</name>
    <name type="synonym">Medicago tribuloides</name>
    <dbReference type="NCBI Taxonomy" id="3880"/>
    <lineage>
        <taxon>Eukaryota</taxon>
        <taxon>Viridiplantae</taxon>
        <taxon>Streptophyta</taxon>
        <taxon>Embryophyta</taxon>
        <taxon>Tracheophyta</taxon>
        <taxon>Spermatophyta</taxon>
        <taxon>Magnoliopsida</taxon>
        <taxon>eudicotyledons</taxon>
        <taxon>Gunneridae</taxon>
        <taxon>Pentapetalae</taxon>
        <taxon>rosids</taxon>
        <taxon>fabids</taxon>
        <taxon>Fabales</taxon>
        <taxon>Fabaceae</taxon>
        <taxon>Papilionoideae</taxon>
        <taxon>50 kb inversion clade</taxon>
        <taxon>NPAAA clade</taxon>
        <taxon>Hologalegina</taxon>
        <taxon>IRL clade</taxon>
        <taxon>Trifolieae</taxon>
        <taxon>Medicago</taxon>
    </lineage>
</organism>
<dbReference type="AlphaFoldDB" id="A0A072UKB9"/>
<protein>
    <submittedName>
        <fullName evidence="4">PPR containing plant-like protein</fullName>
    </submittedName>
    <submittedName>
        <fullName evidence="5">Putative tetratricopeptide-like helical domain-containing protein</fullName>
    </submittedName>
</protein>
<dbReference type="InterPro" id="IPR051222">
    <property type="entry name" value="PPR/CCM1_RNA-binding"/>
</dbReference>
<dbReference type="PANTHER" id="PTHR47942:SF16">
    <property type="entry name" value="PENTATRICOPEPTIDE REPEAT DOMAIN CONTAINING PROTEIN-RELATED"/>
    <property type="match status" value="1"/>
</dbReference>
<evidence type="ECO:0000256" key="1">
    <source>
        <dbReference type="ARBA" id="ARBA00022737"/>
    </source>
</evidence>
<dbReference type="PROSITE" id="PS51375">
    <property type="entry name" value="PPR"/>
    <property type="match status" value="10"/>
</dbReference>
<evidence type="ECO:0000256" key="2">
    <source>
        <dbReference type="PROSITE-ProRule" id="PRU00708"/>
    </source>
</evidence>
<evidence type="ECO:0000256" key="3">
    <source>
        <dbReference type="SAM" id="MobiDB-lite"/>
    </source>
</evidence>
<accession>A0A072UKB9</accession>
<reference evidence="4 7" key="2">
    <citation type="journal article" date="2014" name="BMC Genomics">
        <title>An improved genome release (version Mt4.0) for the model legume Medicago truncatula.</title>
        <authorList>
            <person name="Tang H."/>
            <person name="Krishnakumar V."/>
            <person name="Bidwell S."/>
            <person name="Rosen B."/>
            <person name="Chan A."/>
            <person name="Zhou S."/>
            <person name="Gentzbittel L."/>
            <person name="Childs K.L."/>
            <person name="Yandell M."/>
            <person name="Gundlach H."/>
            <person name="Mayer K.F."/>
            <person name="Schwartz D.C."/>
            <person name="Town C.D."/>
        </authorList>
    </citation>
    <scope>GENOME REANNOTATION</scope>
    <source>
        <strain evidence="4">A17</strain>
        <strain evidence="6 7">cv. Jemalong A17</strain>
    </source>
</reference>
<dbReference type="Gramene" id="rna22132">
    <property type="protein sequence ID" value="RHN59960.1"/>
    <property type="gene ID" value="gene22132"/>
</dbReference>
<feature type="repeat" description="PPR" evidence="2">
    <location>
        <begin position="333"/>
        <end position="367"/>
    </location>
</feature>
<reference evidence="6" key="3">
    <citation type="submission" date="2015-04" db="UniProtKB">
        <authorList>
            <consortium name="EnsemblPlants"/>
        </authorList>
    </citation>
    <scope>IDENTIFICATION</scope>
    <source>
        <strain evidence="6">cv. Jemalong A17</strain>
    </source>
</reference>
<feature type="repeat" description="PPR" evidence="2">
    <location>
        <begin position="403"/>
        <end position="433"/>
    </location>
</feature>
<dbReference type="EMBL" id="PSQE01000004">
    <property type="protein sequence ID" value="RHN59960.1"/>
    <property type="molecule type" value="Genomic_DNA"/>
</dbReference>
<feature type="repeat" description="PPR" evidence="2">
    <location>
        <begin position="298"/>
        <end position="332"/>
    </location>
</feature>
<sequence>MKFSSLFTPQIFNTPLITHYHTLKPNKPNPWFIKIVTTLFLSKTPLNNTISNYLNHHLTPSLAFEVIKNLTHQHSRFNFFIFTKQYLKLSHSFWTYNFLFRSLCRESQHNSAKILYDVMRSDGLLPDGRLLGILVSSFAFVGRFDVCKEIVNDCLRNSVDVNVVVYNNILNILVKCGRLDDAVSLFREIVRLNLNVDSFTFNILIRGFCVAGEIDEAFRFLNDMRNFGCCPDVVSYNTLMTGLCRVNDVDRARDLLKEINSPNDVSYMIVISGYCKLSNMKEASSIFNEMVRSGVQPSVASFNALIDGFVKAGDISSAVDMHKKMILHGCDPDVVTFTSLIDGYCRVGQVDYGLELWNEMKARNFSANLYTYSIIISALCKSNRLQEAHELLRLLNQSEIVPQAFIYNPVIDGYCKSGNVDEANAIVVDMEKKCKPDKLTFTILIIGHCMKGRAYEAIGIFYRMLATGCSPDDVTIRTLSSCLLKSGMPTEAARVKEILFKNQGSSPKNSYHQSTDSDTQHSLY</sequence>
<dbReference type="STRING" id="3880.A0A072UKB9"/>
<feature type="repeat" description="PPR" evidence="2">
    <location>
        <begin position="437"/>
        <end position="471"/>
    </location>
</feature>
<feature type="region of interest" description="Disordered" evidence="3">
    <location>
        <begin position="504"/>
        <end position="524"/>
    </location>
</feature>
<dbReference type="OrthoDB" id="185373at2759"/>
<feature type="repeat" description="PPR" evidence="2">
    <location>
        <begin position="92"/>
        <end position="126"/>
    </location>
</feature>
<dbReference type="EnsemblPlants" id="KEH29513">
    <property type="protein sequence ID" value="KEH29513"/>
    <property type="gene ID" value="MTR_4g040410"/>
</dbReference>
<gene>
    <name evidence="6" type="primary">25491979</name>
    <name evidence="4" type="ordered locus">MTR_4g040410</name>
    <name evidence="5" type="ORF">MtrunA17_Chr4g0019851</name>
</gene>
<dbReference type="Gene3D" id="1.25.40.10">
    <property type="entry name" value="Tetratricopeptide repeat domain"/>
    <property type="match status" value="5"/>
</dbReference>
<evidence type="ECO:0000313" key="5">
    <source>
        <dbReference type="EMBL" id="RHN59960.1"/>
    </source>
</evidence>
<feature type="repeat" description="PPR" evidence="2">
    <location>
        <begin position="263"/>
        <end position="297"/>
    </location>
</feature>
<dbReference type="PANTHER" id="PTHR47942">
    <property type="entry name" value="TETRATRICOPEPTIDE REPEAT (TPR)-LIKE SUPERFAMILY PROTEIN-RELATED"/>
    <property type="match status" value="1"/>
</dbReference>
<reference evidence="4 7" key="1">
    <citation type="journal article" date="2011" name="Nature">
        <title>The Medicago genome provides insight into the evolution of rhizobial symbioses.</title>
        <authorList>
            <person name="Young N.D."/>
            <person name="Debelle F."/>
            <person name="Oldroyd G.E."/>
            <person name="Geurts R."/>
            <person name="Cannon S.B."/>
            <person name="Udvardi M.K."/>
            <person name="Benedito V.A."/>
            <person name="Mayer K.F."/>
            <person name="Gouzy J."/>
            <person name="Schoof H."/>
            <person name="Van de Peer Y."/>
            <person name="Proost S."/>
            <person name="Cook D.R."/>
            <person name="Meyers B.C."/>
            <person name="Spannagl M."/>
            <person name="Cheung F."/>
            <person name="De Mita S."/>
            <person name="Krishnakumar V."/>
            <person name="Gundlach H."/>
            <person name="Zhou S."/>
            <person name="Mudge J."/>
            <person name="Bharti A.K."/>
            <person name="Murray J.D."/>
            <person name="Naoumkina M.A."/>
            <person name="Rosen B."/>
            <person name="Silverstein K.A."/>
            <person name="Tang H."/>
            <person name="Rombauts S."/>
            <person name="Zhao P.X."/>
            <person name="Zhou P."/>
            <person name="Barbe V."/>
            <person name="Bardou P."/>
            <person name="Bechner M."/>
            <person name="Bellec A."/>
            <person name="Berger A."/>
            <person name="Berges H."/>
            <person name="Bidwell S."/>
            <person name="Bisseling T."/>
            <person name="Choisne N."/>
            <person name="Couloux A."/>
            <person name="Denny R."/>
            <person name="Deshpande S."/>
            <person name="Dai X."/>
            <person name="Doyle J.J."/>
            <person name="Dudez A.M."/>
            <person name="Farmer A.D."/>
            <person name="Fouteau S."/>
            <person name="Franken C."/>
            <person name="Gibelin C."/>
            <person name="Gish J."/>
            <person name="Goldstein S."/>
            <person name="Gonzalez A.J."/>
            <person name="Green P.J."/>
            <person name="Hallab A."/>
            <person name="Hartog M."/>
            <person name="Hua A."/>
            <person name="Humphray S.J."/>
            <person name="Jeong D.H."/>
            <person name="Jing Y."/>
            <person name="Jocker A."/>
            <person name="Kenton S.M."/>
            <person name="Kim D.J."/>
            <person name="Klee K."/>
            <person name="Lai H."/>
            <person name="Lang C."/>
            <person name="Lin S."/>
            <person name="Macmil S.L."/>
            <person name="Magdelenat G."/>
            <person name="Matthews L."/>
            <person name="McCorrison J."/>
            <person name="Monaghan E.L."/>
            <person name="Mun J.H."/>
            <person name="Najar F.Z."/>
            <person name="Nicholson C."/>
            <person name="Noirot C."/>
            <person name="O'Bleness M."/>
            <person name="Paule C.R."/>
            <person name="Poulain J."/>
            <person name="Prion F."/>
            <person name="Qin B."/>
            <person name="Qu C."/>
            <person name="Retzel E.F."/>
            <person name="Riddle C."/>
            <person name="Sallet E."/>
            <person name="Samain S."/>
            <person name="Samson N."/>
            <person name="Sanders I."/>
            <person name="Saurat O."/>
            <person name="Scarpelli C."/>
            <person name="Schiex T."/>
            <person name="Segurens B."/>
            <person name="Severin A.J."/>
            <person name="Sherrier D.J."/>
            <person name="Shi R."/>
            <person name="Sims S."/>
            <person name="Singer S.R."/>
            <person name="Sinharoy S."/>
            <person name="Sterck L."/>
            <person name="Viollet A."/>
            <person name="Wang B.B."/>
            <person name="Wang K."/>
            <person name="Wang M."/>
            <person name="Wang X."/>
            <person name="Warfsmann J."/>
            <person name="Weissenbach J."/>
            <person name="White D.D."/>
            <person name="White J.D."/>
            <person name="Wiley G.B."/>
            <person name="Wincker P."/>
            <person name="Xing Y."/>
            <person name="Yang L."/>
            <person name="Yao Z."/>
            <person name="Ying F."/>
            <person name="Zhai J."/>
            <person name="Zhou L."/>
            <person name="Zuber A."/>
            <person name="Denarie J."/>
            <person name="Dixon R.A."/>
            <person name="May G.D."/>
            <person name="Schwartz D.C."/>
            <person name="Rogers J."/>
            <person name="Quetier F."/>
            <person name="Town C.D."/>
            <person name="Roe B.A."/>
        </authorList>
    </citation>
    <scope>NUCLEOTIDE SEQUENCE [LARGE SCALE GENOMIC DNA]</scope>
    <source>
        <strain evidence="4">A17</strain>
        <strain evidence="6 7">cv. Jemalong A17</strain>
    </source>
</reference>
<dbReference type="InterPro" id="IPR002885">
    <property type="entry name" value="PPR_rpt"/>
</dbReference>
<proteinExistence type="predicted"/>
<feature type="repeat" description="PPR" evidence="2">
    <location>
        <begin position="162"/>
        <end position="196"/>
    </location>
</feature>
<evidence type="ECO:0000313" key="4">
    <source>
        <dbReference type="EMBL" id="KEH29513.1"/>
    </source>
</evidence>
<evidence type="ECO:0000313" key="7">
    <source>
        <dbReference type="Proteomes" id="UP000002051"/>
    </source>
</evidence>
<dbReference type="Proteomes" id="UP000002051">
    <property type="component" value="Chromosome 4"/>
</dbReference>
<keyword evidence="1" id="KW-0677">Repeat</keyword>
<dbReference type="EMBL" id="CM001220">
    <property type="protein sequence ID" value="KEH29513.1"/>
    <property type="molecule type" value="Genomic_DNA"/>
</dbReference>
<dbReference type="HOGENOM" id="CLU_002706_49_0_1"/>
<keyword evidence="7" id="KW-1185">Reference proteome</keyword>